<reference evidence="1" key="2">
    <citation type="journal article" date="2020" name="Nat. Commun.">
        <title>Large-scale genome sequencing of mycorrhizal fungi provides insights into the early evolution of symbiotic traits.</title>
        <authorList>
            <person name="Miyauchi S."/>
            <person name="Kiss E."/>
            <person name="Kuo A."/>
            <person name="Drula E."/>
            <person name="Kohler A."/>
            <person name="Sanchez-Garcia M."/>
            <person name="Morin E."/>
            <person name="Andreopoulos B."/>
            <person name="Barry K.W."/>
            <person name="Bonito G."/>
            <person name="Buee M."/>
            <person name="Carver A."/>
            <person name="Chen C."/>
            <person name="Cichocki N."/>
            <person name="Clum A."/>
            <person name="Culley D."/>
            <person name="Crous P.W."/>
            <person name="Fauchery L."/>
            <person name="Girlanda M."/>
            <person name="Hayes R.D."/>
            <person name="Keri Z."/>
            <person name="LaButti K."/>
            <person name="Lipzen A."/>
            <person name="Lombard V."/>
            <person name="Magnuson J."/>
            <person name="Maillard F."/>
            <person name="Murat C."/>
            <person name="Nolan M."/>
            <person name="Ohm R.A."/>
            <person name="Pangilinan J."/>
            <person name="Pereira M.F."/>
            <person name="Perotto S."/>
            <person name="Peter M."/>
            <person name="Pfister S."/>
            <person name="Riley R."/>
            <person name="Sitrit Y."/>
            <person name="Stielow J.B."/>
            <person name="Szollosi G."/>
            <person name="Zifcakova L."/>
            <person name="Stursova M."/>
            <person name="Spatafora J.W."/>
            <person name="Tedersoo L."/>
            <person name="Vaario L.M."/>
            <person name="Yamada A."/>
            <person name="Yan M."/>
            <person name="Wang P."/>
            <person name="Xu J."/>
            <person name="Bruns T."/>
            <person name="Baldrian P."/>
            <person name="Vilgalys R."/>
            <person name="Dunand C."/>
            <person name="Henrissat B."/>
            <person name="Grigoriev I.V."/>
            <person name="Hibbett D."/>
            <person name="Nagy L.G."/>
            <person name="Martin F.M."/>
        </authorList>
    </citation>
    <scope>NUCLEOTIDE SEQUENCE</scope>
    <source>
        <strain evidence="1">P2</strain>
    </source>
</reference>
<evidence type="ECO:0000313" key="2">
    <source>
        <dbReference type="Proteomes" id="UP000886501"/>
    </source>
</evidence>
<keyword evidence="2" id="KW-1185">Reference proteome</keyword>
<name>A0ACB6ZUT5_THEGA</name>
<evidence type="ECO:0000313" key="1">
    <source>
        <dbReference type="EMBL" id="KAF9653214.1"/>
    </source>
</evidence>
<protein>
    <submittedName>
        <fullName evidence="1">Uncharacterized protein</fullName>
    </submittedName>
</protein>
<gene>
    <name evidence="1" type="ORF">BDM02DRAFT_3183159</name>
</gene>
<comment type="caution">
    <text evidence="1">The sequence shown here is derived from an EMBL/GenBank/DDBJ whole genome shotgun (WGS) entry which is preliminary data.</text>
</comment>
<dbReference type="EMBL" id="MU117965">
    <property type="protein sequence ID" value="KAF9653214.1"/>
    <property type="molecule type" value="Genomic_DNA"/>
</dbReference>
<organism evidence="1 2">
    <name type="scientific">Thelephora ganbajun</name>
    <name type="common">Ganba fungus</name>
    <dbReference type="NCBI Taxonomy" id="370292"/>
    <lineage>
        <taxon>Eukaryota</taxon>
        <taxon>Fungi</taxon>
        <taxon>Dikarya</taxon>
        <taxon>Basidiomycota</taxon>
        <taxon>Agaricomycotina</taxon>
        <taxon>Agaricomycetes</taxon>
        <taxon>Thelephorales</taxon>
        <taxon>Thelephoraceae</taxon>
        <taxon>Thelephora</taxon>
    </lineage>
</organism>
<reference evidence="1" key="1">
    <citation type="submission" date="2019-10" db="EMBL/GenBank/DDBJ databases">
        <authorList>
            <consortium name="DOE Joint Genome Institute"/>
            <person name="Kuo A."/>
            <person name="Miyauchi S."/>
            <person name="Kiss E."/>
            <person name="Drula E."/>
            <person name="Kohler A."/>
            <person name="Sanchez-Garcia M."/>
            <person name="Andreopoulos B."/>
            <person name="Barry K.W."/>
            <person name="Bonito G."/>
            <person name="Buee M."/>
            <person name="Carver A."/>
            <person name="Chen C."/>
            <person name="Cichocki N."/>
            <person name="Clum A."/>
            <person name="Culley D."/>
            <person name="Crous P.W."/>
            <person name="Fauchery L."/>
            <person name="Girlanda M."/>
            <person name="Hayes R."/>
            <person name="Keri Z."/>
            <person name="Labutti K."/>
            <person name="Lipzen A."/>
            <person name="Lombard V."/>
            <person name="Magnuson J."/>
            <person name="Maillard F."/>
            <person name="Morin E."/>
            <person name="Murat C."/>
            <person name="Nolan M."/>
            <person name="Ohm R."/>
            <person name="Pangilinan J."/>
            <person name="Pereira M."/>
            <person name="Perotto S."/>
            <person name="Peter M."/>
            <person name="Riley R."/>
            <person name="Sitrit Y."/>
            <person name="Stielow B."/>
            <person name="Szollosi G."/>
            <person name="Zifcakova L."/>
            <person name="Stursova M."/>
            <person name="Spatafora J.W."/>
            <person name="Tedersoo L."/>
            <person name="Vaario L.-M."/>
            <person name="Yamada A."/>
            <person name="Yan M."/>
            <person name="Wang P."/>
            <person name="Xu J."/>
            <person name="Bruns T."/>
            <person name="Baldrian P."/>
            <person name="Vilgalys R."/>
            <person name="Henrissat B."/>
            <person name="Grigoriev I.V."/>
            <person name="Hibbett D."/>
            <person name="Nagy L.G."/>
            <person name="Martin F.M."/>
        </authorList>
    </citation>
    <scope>NUCLEOTIDE SEQUENCE</scope>
    <source>
        <strain evidence="1">P2</strain>
    </source>
</reference>
<accession>A0ACB6ZUT5</accession>
<dbReference type="Proteomes" id="UP000886501">
    <property type="component" value="Unassembled WGS sequence"/>
</dbReference>
<proteinExistence type="predicted"/>
<sequence>MSRQEDHPSERSHRDRNDLLRLLDYARSGSTEKKRKAAEDLPRYIKMVPEMQDDVVNAVYDLCEDPSGEIRVEGYKAIVAVSKEDEGILKRNVDVLVQLLQCDDPEEIIHIRQGLEQHLAIDPSVTMSVLCDQLSWAEDEQGNREQLRTLVLEFLARSIRPLNIAISRSSDQILVGGIINALPNAPPSDVQIMIKDILLALPTFRNRTDRGDDTLLKLLSKIQDSLSAEMSSSSKGLPNTLSLLDAAHLWIVSSARPLTLFRYYFNSIVNYIYSFELQAQVAIICNVTKMLQIYLDNPMSHDTYAALKQATDRSLPLLKILVDSKPQDEETWKACRILLEAFLTRITNRDNAWPELEIPEDAKDGIKELDRLAESQRQEKVDSGYLQAVQDTIRTLLATPTGGSYRRGGKRKFESDRHYRGADPITPEQRRSDRFERGHGPDGSGPREDRRSRSPKRSRLRDERGDGEHQPSLLSRLEVSSGPLPGFSSQHKDSVSATGKTTLPPSLPQKPVSNGALPADRDKDPVRGFSIKGAARGDSETDDQKRTGDRDESTESLLGRMDDRRGGRRREHR</sequence>